<dbReference type="InterPro" id="IPR005586">
    <property type="entry name" value="ABC_trans_aux"/>
</dbReference>
<dbReference type="AlphaFoldDB" id="A0A5J6MYG4"/>
<protein>
    <recommendedName>
        <fullName evidence="2">ABC-type transport auxiliary lipoprotein component domain-containing protein</fullName>
    </recommendedName>
</protein>
<sequence>MARVPGRMAAVLLLALPLLLSACAGSKPVRFYVLTPLAEITGAGNAAGRGIGVGPVVIPQYLDRPEIVTRSSDNRLDLAEFDQWGGRIGDNITRVLADNLSGLLDTDRISIYPWTDASSLADQVTVDITQFERDQSGAVTLIAFWSITDLQSGKVLRNGRSSIEKPVAAGGTGGYDSIAAAMSEALASLSQEIAAAIKAQPAS</sequence>
<dbReference type="Gene3D" id="3.40.50.10610">
    <property type="entry name" value="ABC-type transport auxiliary lipoprotein component"/>
    <property type="match status" value="1"/>
</dbReference>
<dbReference type="RefSeq" id="WP_151115772.1">
    <property type="nucleotide sequence ID" value="NZ_CP042582.1"/>
</dbReference>
<dbReference type="OrthoDB" id="7064073at2"/>
<keyword evidence="1" id="KW-0732">Signal</keyword>
<feature type="signal peptide" evidence="1">
    <location>
        <begin position="1"/>
        <end position="24"/>
    </location>
</feature>
<dbReference type="SUPFAM" id="SSF159594">
    <property type="entry name" value="XCC0632-like"/>
    <property type="match status" value="1"/>
</dbReference>
<dbReference type="KEGG" id="hadh:FRZ61_12450"/>
<gene>
    <name evidence="3" type="ORF">FRZ61_12450</name>
</gene>
<evidence type="ECO:0000313" key="3">
    <source>
        <dbReference type="EMBL" id="QEX21320.1"/>
    </source>
</evidence>
<organism evidence="3 4">
    <name type="scientific">Hypericibacter adhaerens</name>
    <dbReference type="NCBI Taxonomy" id="2602016"/>
    <lineage>
        <taxon>Bacteria</taxon>
        <taxon>Pseudomonadati</taxon>
        <taxon>Pseudomonadota</taxon>
        <taxon>Alphaproteobacteria</taxon>
        <taxon>Rhodospirillales</taxon>
        <taxon>Dongiaceae</taxon>
        <taxon>Hypericibacter</taxon>
    </lineage>
</organism>
<evidence type="ECO:0000313" key="4">
    <source>
        <dbReference type="Proteomes" id="UP000325797"/>
    </source>
</evidence>
<evidence type="ECO:0000259" key="2">
    <source>
        <dbReference type="Pfam" id="PF03886"/>
    </source>
</evidence>
<keyword evidence="4" id="KW-1185">Reference proteome</keyword>
<feature type="chain" id="PRO_5023845145" description="ABC-type transport auxiliary lipoprotein component domain-containing protein" evidence="1">
    <location>
        <begin position="25"/>
        <end position="203"/>
    </location>
</feature>
<feature type="domain" description="ABC-type transport auxiliary lipoprotein component" evidence="2">
    <location>
        <begin position="32"/>
        <end position="194"/>
    </location>
</feature>
<dbReference type="PROSITE" id="PS51257">
    <property type="entry name" value="PROKAR_LIPOPROTEIN"/>
    <property type="match status" value="1"/>
</dbReference>
<dbReference type="Proteomes" id="UP000325797">
    <property type="component" value="Chromosome"/>
</dbReference>
<dbReference type="Pfam" id="PF03886">
    <property type="entry name" value="ABC_trans_aux"/>
    <property type="match status" value="1"/>
</dbReference>
<evidence type="ECO:0000256" key="1">
    <source>
        <dbReference type="SAM" id="SignalP"/>
    </source>
</evidence>
<dbReference type="EMBL" id="CP042582">
    <property type="protein sequence ID" value="QEX21320.1"/>
    <property type="molecule type" value="Genomic_DNA"/>
</dbReference>
<reference evidence="3 4" key="1">
    <citation type="submission" date="2019-08" db="EMBL/GenBank/DDBJ databases">
        <title>Hyperibacter terrae gen. nov., sp. nov. and Hyperibacter viscosus sp. nov., two new members in the family Rhodospirillaceae isolated from the rhizosphere of Hypericum perforatum.</title>
        <authorList>
            <person name="Noviana Z."/>
        </authorList>
    </citation>
    <scope>NUCLEOTIDE SEQUENCE [LARGE SCALE GENOMIC DNA]</scope>
    <source>
        <strain evidence="3 4">R5959</strain>
    </source>
</reference>
<name>A0A5J6MYG4_9PROT</name>
<accession>A0A5J6MYG4</accession>
<proteinExistence type="predicted"/>